<dbReference type="Proteomes" id="UP000187455">
    <property type="component" value="Unassembled WGS sequence"/>
</dbReference>
<dbReference type="PANTHER" id="PTHR13134">
    <property type="entry name" value="TRAFFICKING PROTEIN PARTICLE COMPLEX SUBUNIT 13"/>
    <property type="match status" value="1"/>
</dbReference>
<name>A0A1R0GY93_9FUNG</name>
<evidence type="ECO:0000259" key="3">
    <source>
        <dbReference type="Pfam" id="PF23643"/>
    </source>
</evidence>
<evidence type="ECO:0000259" key="2">
    <source>
        <dbReference type="Pfam" id="PF06159"/>
    </source>
</evidence>
<dbReference type="PANTHER" id="PTHR13134:SF3">
    <property type="entry name" value="TRAFFICKING PROTEIN PARTICLE COMPLEX SUBUNIT 13"/>
    <property type="match status" value="1"/>
</dbReference>
<dbReference type="Pfam" id="PF23643">
    <property type="entry name" value="TRAPPC13_C"/>
    <property type="match status" value="1"/>
</dbReference>
<dbReference type="InterPro" id="IPR010378">
    <property type="entry name" value="TRAPPC13"/>
</dbReference>
<dbReference type="InterPro" id="IPR055428">
    <property type="entry name" value="TRAPPC13_C"/>
</dbReference>
<feature type="domain" description="Trafficking protein particle complex subunit 13 C-terminal" evidence="3">
    <location>
        <begin position="421"/>
        <end position="521"/>
    </location>
</feature>
<dbReference type="Pfam" id="PF23647">
    <property type="entry name" value="TRAPPC13_M"/>
    <property type="match status" value="1"/>
</dbReference>
<keyword evidence="6" id="KW-1185">Reference proteome</keyword>
<evidence type="ECO:0000313" key="6">
    <source>
        <dbReference type="Proteomes" id="UP000187455"/>
    </source>
</evidence>
<organism evidence="5 6">
    <name type="scientific">Smittium mucronatum</name>
    <dbReference type="NCBI Taxonomy" id="133383"/>
    <lineage>
        <taxon>Eukaryota</taxon>
        <taxon>Fungi</taxon>
        <taxon>Fungi incertae sedis</taxon>
        <taxon>Zoopagomycota</taxon>
        <taxon>Kickxellomycotina</taxon>
        <taxon>Harpellomycetes</taxon>
        <taxon>Harpellales</taxon>
        <taxon>Legeriomycetaceae</taxon>
        <taxon>Smittium</taxon>
    </lineage>
</organism>
<feature type="domain" description="Trafficking protein particle complex subunit 13 N-terminal" evidence="2">
    <location>
        <begin position="8"/>
        <end position="208"/>
    </location>
</feature>
<evidence type="ECO:0000313" key="5">
    <source>
        <dbReference type="EMBL" id="OLY81857.1"/>
    </source>
</evidence>
<accession>A0A1R0GY93</accession>
<dbReference type="GO" id="GO:1990072">
    <property type="term" value="C:TRAPPIII protein complex"/>
    <property type="evidence" value="ECO:0007669"/>
    <property type="project" value="TreeGrafter"/>
</dbReference>
<dbReference type="EMBL" id="LSSL01002109">
    <property type="protein sequence ID" value="OLY81857.1"/>
    <property type="molecule type" value="Genomic_DNA"/>
</dbReference>
<feature type="domain" description="Trafficking protein particle complex subunit 13 middle" evidence="4">
    <location>
        <begin position="212"/>
        <end position="373"/>
    </location>
</feature>
<sequence>MANNDSSALTLKVMRLSKPQFFPSMQLNLDPASEEIGSDLSSLLKTATYSQPVKYGFQLFPDKEKNFVSESGNNNNGKKCDLNLFPITENLILPESFGNLFLGETFTSQFLLTNESLNPVFGVECFVEIQSNSNKIVLFDSSRLTSEPLNDGADAGNKEIILNSRQIYNFQIKHEIKELGMHVLISTIKYLDHLQQQKSLRRVFKFQVENPLSIKTKTNYNPTNPDIFFLEVQVQNQTDKKMYIDRLNFDPHGDFTVISLNPFSSTEDLINLTDFDNDDAGGGTTALSRSDNIHAREMNYIGPQDILQYIYQLSPKVSHVVYNDSGTSVSGINVDSLRLSRYQSNLGKLDIAWYFEMCTGGRLQTSQLLRNPPGLYPIELVSAIKVQGPFSPIGNAAFSDGQNLQIVKDLDNSNKKGVTESEVPLYTTFSVEISVSNTTEQEMNIEAKIVNHAPQDTANGPAIIISGLHQHSLGIVNPGATVHFKFDFLASEVGIFSVGDLILSDSNSGFSRIVTDFFSIFCTN</sequence>
<comment type="similarity">
    <text evidence="1">Belongs to the TRAPPC13 family.</text>
</comment>
<dbReference type="InterPro" id="IPR055429">
    <property type="entry name" value="TRAPPC13_M"/>
</dbReference>
<dbReference type="AlphaFoldDB" id="A0A1R0GY93"/>
<dbReference type="OrthoDB" id="10250284at2759"/>
<dbReference type="InterPro" id="IPR055427">
    <property type="entry name" value="TRAPPC13_N"/>
</dbReference>
<protein>
    <submittedName>
        <fullName evidence="5">Trafficking protein particle complex subunit 13</fullName>
    </submittedName>
</protein>
<gene>
    <name evidence="5" type="ORF">AYI68_g4031</name>
</gene>
<evidence type="ECO:0000259" key="4">
    <source>
        <dbReference type="Pfam" id="PF23647"/>
    </source>
</evidence>
<evidence type="ECO:0000256" key="1">
    <source>
        <dbReference type="ARBA" id="ARBA00010785"/>
    </source>
</evidence>
<proteinExistence type="inferred from homology"/>
<dbReference type="STRING" id="133383.A0A1R0GY93"/>
<comment type="caution">
    <text evidence="5">The sequence shown here is derived from an EMBL/GenBank/DDBJ whole genome shotgun (WGS) entry which is preliminary data.</text>
</comment>
<dbReference type="Pfam" id="PF06159">
    <property type="entry name" value="TRAPPC13_N"/>
    <property type="match status" value="1"/>
</dbReference>
<reference evidence="5 6" key="1">
    <citation type="journal article" date="2016" name="Mol. Biol. Evol.">
        <title>Genome-Wide Survey of Gut Fungi (Harpellales) Reveals the First Horizontally Transferred Ubiquitin Gene from a Mosquito Host.</title>
        <authorList>
            <person name="Wang Y."/>
            <person name="White M.M."/>
            <person name="Kvist S."/>
            <person name="Moncalvo J.M."/>
        </authorList>
    </citation>
    <scope>NUCLEOTIDE SEQUENCE [LARGE SCALE GENOMIC DNA]</scope>
    <source>
        <strain evidence="5 6">ALG-7-W6</strain>
    </source>
</reference>